<comment type="caution">
    <text evidence="11">The sequence shown here is derived from an EMBL/GenBank/DDBJ whole genome shotgun (WGS) entry which is preliminary data.</text>
</comment>
<dbReference type="GO" id="GO:0051539">
    <property type="term" value="F:4 iron, 4 sulfur cluster binding"/>
    <property type="evidence" value="ECO:0007669"/>
    <property type="project" value="UniProtKB-UniRule"/>
</dbReference>
<evidence type="ECO:0000259" key="10">
    <source>
        <dbReference type="PROSITE" id="PS51918"/>
    </source>
</evidence>
<dbReference type="NCBIfam" id="NF004019">
    <property type="entry name" value="PRK05481.1"/>
    <property type="match status" value="1"/>
</dbReference>
<evidence type="ECO:0000256" key="1">
    <source>
        <dbReference type="ARBA" id="ARBA00022485"/>
    </source>
</evidence>
<dbReference type="GO" id="GO:0016992">
    <property type="term" value="F:lipoate synthase activity"/>
    <property type="evidence" value="ECO:0007669"/>
    <property type="project" value="UniProtKB-UniRule"/>
</dbReference>
<comment type="pathway">
    <text evidence="9">Protein modification; protein lipoylation via endogenous pathway; protein N(6)-(lipoyl)lysine from octanoyl-[acyl-carrier-protein]: step 2/2.</text>
</comment>
<organism evidence="11 12">
    <name type="scientific">Clostridium tyrobutyricum DIVETGP</name>
    <dbReference type="NCBI Taxonomy" id="1408889"/>
    <lineage>
        <taxon>Bacteria</taxon>
        <taxon>Bacillati</taxon>
        <taxon>Bacillota</taxon>
        <taxon>Clostridia</taxon>
        <taxon>Eubacteriales</taxon>
        <taxon>Clostridiaceae</taxon>
        <taxon>Clostridium</taxon>
    </lineage>
</organism>
<feature type="binding site" evidence="9">
    <location>
        <position position="25"/>
    </location>
    <ligand>
        <name>[4Fe-4S] cluster</name>
        <dbReference type="ChEBI" id="CHEBI:49883"/>
        <label>1</label>
    </ligand>
</feature>
<sequence length="280" mass="31246">MKAPDSDVLDKMEKIFQNLSLHTVCESAICPNIGKCFKSGTATFMIMGGTCTRNCRFCAVTKGIPSALDENEPENVALASKKLGLRHIVVTSVTRDDLEDGGAEHFVKTVKQLRKYNPNSTVELLIPDLKGNWSALKKIVECKPDIINHNIETVSCLYSKVRPMAVYKRSIELLHQVKSMDNSIYTKCGIMVGLGESEEQVVEVMDDLIKVNCDILTIGQYLRPSKRHLPVKEYITPEIFKKYKTIALKKGFKFAASGPYVRSSYQASIGIDTVKRYGSN</sequence>
<dbReference type="InterPro" id="IPR058240">
    <property type="entry name" value="rSAM_sf"/>
</dbReference>
<dbReference type="GO" id="GO:0046872">
    <property type="term" value="F:metal ion binding"/>
    <property type="evidence" value="ECO:0007669"/>
    <property type="project" value="UniProtKB-KW"/>
</dbReference>
<dbReference type="GO" id="GO:0005737">
    <property type="term" value="C:cytoplasm"/>
    <property type="evidence" value="ECO:0007669"/>
    <property type="project" value="UniProtKB-SubCell"/>
</dbReference>
<protein>
    <recommendedName>
        <fullName evidence="9">Lipoyl synthase</fullName>
        <ecNumber evidence="9">2.8.1.8</ecNumber>
    </recommendedName>
    <alternativeName>
        <fullName evidence="9">Lip-syn</fullName>
        <shortName evidence="9">LS</shortName>
    </alternativeName>
    <alternativeName>
        <fullName evidence="9">Lipoate synthase</fullName>
    </alternativeName>
    <alternativeName>
        <fullName evidence="9">Lipoic acid synthase</fullName>
    </alternativeName>
    <alternativeName>
        <fullName evidence="9">Sulfur insertion protein LipA</fullName>
    </alternativeName>
</protein>
<dbReference type="InterPro" id="IPR013785">
    <property type="entry name" value="Aldolase_TIM"/>
</dbReference>
<reference evidence="11 12" key="1">
    <citation type="journal article" date="2015" name="Genome Announc.">
        <title>Draft Genome Sequence of Clostridium tyrobutyricum Strain DIVETGP, Isolated from Cow's Milk for Grana Padano Production.</title>
        <authorList>
            <person name="Soggiu A."/>
            <person name="Piras C."/>
            <person name="Gaiarsa S."/>
            <person name="Sassera D."/>
            <person name="Roncada P."/>
            <person name="Bendixen E."/>
            <person name="Brasca M."/>
            <person name="Bonizzi L."/>
        </authorList>
    </citation>
    <scope>NUCLEOTIDE SEQUENCE [LARGE SCALE GENOMIC DNA]</scope>
    <source>
        <strain evidence="11 12">DIVETGP</strain>
    </source>
</reference>
<evidence type="ECO:0000256" key="9">
    <source>
        <dbReference type="HAMAP-Rule" id="MF_00206"/>
    </source>
</evidence>
<evidence type="ECO:0000256" key="5">
    <source>
        <dbReference type="ARBA" id="ARBA00022723"/>
    </source>
</evidence>
<evidence type="ECO:0000313" key="11">
    <source>
        <dbReference type="EMBL" id="CDL91738.1"/>
    </source>
</evidence>
<evidence type="ECO:0000313" key="12">
    <source>
        <dbReference type="Proteomes" id="UP000019482"/>
    </source>
</evidence>
<comment type="catalytic activity">
    <reaction evidence="8 9">
        <text>[[Fe-S] cluster scaffold protein carrying a second [4Fe-4S](2+) cluster] + N(6)-octanoyl-L-lysyl-[protein] + 2 oxidized [2Fe-2S]-[ferredoxin] + 2 S-adenosyl-L-methionine + 4 H(+) = [[Fe-S] cluster scaffold protein] + N(6)-[(R)-dihydrolipoyl]-L-lysyl-[protein] + 4 Fe(3+) + 2 hydrogen sulfide + 2 5'-deoxyadenosine + 2 L-methionine + 2 reduced [2Fe-2S]-[ferredoxin]</text>
        <dbReference type="Rhea" id="RHEA:16585"/>
        <dbReference type="Rhea" id="RHEA-COMP:9928"/>
        <dbReference type="Rhea" id="RHEA-COMP:10000"/>
        <dbReference type="Rhea" id="RHEA-COMP:10001"/>
        <dbReference type="Rhea" id="RHEA-COMP:10475"/>
        <dbReference type="Rhea" id="RHEA-COMP:14568"/>
        <dbReference type="Rhea" id="RHEA-COMP:14569"/>
        <dbReference type="ChEBI" id="CHEBI:15378"/>
        <dbReference type="ChEBI" id="CHEBI:17319"/>
        <dbReference type="ChEBI" id="CHEBI:29034"/>
        <dbReference type="ChEBI" id="CHEBI:29919"/>
        <dbReference type="ChEBI" id="CHEBI:33722"/>
        <dbReference type="ChEBI" id="CHEBI:33737"/>
        <dbReference type="ChEBI" id="CHEBI:33738"/>
        <dbReference type="ChEBI" id="CHEBI:57844"/>
        <dbReference type="ChEBI" id="CHEBI:59789"/>
        <dbReference type="ChEBI" id="CHEBI:78809"/>
        <dbReference type="ChEBI" id="CHEBI:83100"/>
        <dbReference type="EC" id="2.8.1.8"/>
    </reaction>
</comment>
<dbReference type="PROSITE" id="PS51918">
    <property type="entry name" value="RADICAL_SAM"/>
    <property type="match status" value="1"/>
</dbReference>
<dbReference type="UniPathway" id="UPA00538">
    <property type="reaction ID" value="UER00593"/>
</dbReference>
<dbReference type="EC" id="2.8.1.8" evidence="9"/>
<dbReference type="GO" id="GO:0009249">
    <property type="term" value="P:protein lipoylation"/>
    <property type="evidence" value="ECO:0007669"/>
    <property type="project" value="UniProtKB-UniRule"/>
</dbReference>
<dbReference type="InterPro" id="IPR007197">
    <property type="entry name" value="rSAM"/>
</dbReference>
<dbReference type="InterPro" id="IPR006638">
    <property type="entry name" value="Elp3/MiaA/NifB-like_rSAM"/>
</dbReference>
<feature type="binding site" evidence="9">
    <location>
        <position position="58"/>
    </location>
    <ligand>
        <name>[4Fe-4S] cluster</name>
        <dbReference type="ChEBI" id="CHEBI:49883"/>
        <label>2</label>
        <note>4Fe-4S-S-AdoMet</note>
    </ligand>
</feature>
<proteinExistence type="inferred from homology"/>
<accession>W6N594</accession>
<evidence type="ECO:0000256" key="2">
    <source>
        <dbReference type="ARBA" id="ARBA00022490"/>
    </source>
</evidence>
<dbReference type="SMART" id="SM00729">
    <property type="entry name" value="Elp3"/>
    <property type="match status" value="1"/>
</dbReference>
<keyword evidence="4 9" id="KW-0949">S-adenosyl-L-methionine</keyword>
<dbReference type="FunFam" id="3.20.20.70:FF:000040">
    <property type="entry name" value="Lipoyl synthase"/>
    <property type="match status" value="1"/>
</dbReference>
<feature type="binding site" evidence="9">
    <location>
        <position position="30"/>
    </location>
    <ligand>
        <name>[4Fe-4S] cluster</name>
        <dbReference type="ChEBI" id="CHEBI:49883"/>
        <label>1</label>
    </ligand>
</feature>
<dbReference type="NCBIfam" id="TIGR00510">
    <property type="entry name" value="lipA"/>
    <property type="match status" value="1"/>
</dbReference>
<keyword evidence="3 9" id="KW-0808">Transferase</keyword>
<evidence type="ECO:0000256" key="6">
    <source>
        <dbReference type="ARBA" id="ARBA00023004"/>
    </source>
</evidence>
<feature type="domain" description="Radical SAM core" evidence="10">
    <location>
        <begin position="36"/>
        <end position="253"/>
    </location>
</feature>
<dbReference type="NCBIfam" id="NF009544">
    <property type="entry name" value="PRK12928.1"/>
    <property type="match status" value="1"/>
</dbReference>
<dbReference type="EMBL" id="CBXI010000031">
    <property type="protein sequence ID" value="CDL91738.1"/>
    <property type="molecule type" value="Genomic_DNA"/>
</dbReference>
<keyword evidence="7 9" id="KW-0411">Iron-sulfur</keyword>
<feature type="binding site" evidence="9">
    <location>
        <position position="264"/>
    </location>
    <ligand>
        <name>[4Fe-4S] cluster</name>
        <dbReference type="ChEBI" id="CHEBI:49883"/>
        <label>1</label>
    </ligand>
</feature>
<evidence type="ECO:0000256" key="7">
    <source>
        <dbReference type="ARBA" id="ARBA00023014"/>
    </source>
</evidence>
<dbReference type="Gene3D" id="3.20.20.70">
    <property type="entry name" value="Aldolase class I"/>
    <property type="match status" value="1"/>
</dbReference>
<evidence type="ECO:0000256" key="8">
    <source>
        <dbReference type="ARBA" id="ARBA00047326"/>
    </source>
</evidence>
<dbReference type="HAMAP" id="MF_00206">
    <property type="entry name" value="Lipoyl_synth"/>
    <property type="match status" value="1"/>
</dbReference>
<comment type="cofactor">
    <cofactor evidence="9">
        <name>[4Fe-4S] cluster</name>
        <dbReference type="ChEBI" id="CHEBI:49883"/>
    </cofactor>
    <text evidence="9">Binds 2 [4Fe-4S] clusters per subunit. One cluster is coordinated with 3 cysteines and an exchangeable S-adenosyl-L-methionine.</text>
</comment>
<comment type="function">
    <text evidence="9">Catalyzes the radical-mediated insertion of two sulfur atoms into the C-6 and C-8 positions of the octanoyl moiety bound to the lipoyl domains of lipoate-dependent enzymes, thereby converting the octanoylated domains into lipoylated derivatives.</text>
</comment>
<dbReference type="SUPFAM" id="SSF102114">
    <property type="entry name" value="Radical SAM enzymes"/>
    <property type="match status" value="1"/>
</dbReference>
<keyword evidence="12" id="KW-1185">Reference proteome</keyword>
<feature type="binding site" evidence="9">
    <location>
        <position position="55"/>
    </location>
    <ligand>
        <name>[4Fe-4S] cluster</name>
        <dbReference type="ChEBI" id="CHEBI:49883"/>
        <label>2</label>
        <note>4Fe-4S-S-AdoMet</note>
    </ligand>
</feature>
<evidence type="ECO:0000256" key="3">
    <source>
        <dbReference type="ARBA" id="ARBA00022679"/>
    </source>
</evidence>
<dbReference type="CDD" id="cd01335">
    <property type="entry name" value="Radical_SAM"/>
    <property type="match status" value="1"/>
</dbReference>
<name>W6N594_CLOTY</name>
<keyword evidence="5 9" id="KW-0479">Metal-binding</keyword>
<dbReference type="Pfam" id="PF04055">
    <property type="entry name" value="Radical_SAM"/>
    <property type="match status" value="1"/>
</dbReference>
<gene>
    <name evidence="9" type="primary">lipA</name>
    <name evidence="11" type="ORF">CTDIVETGP_1808</name>
</gene>
<keyword evidence="1 9" id="KW-0004">4Fe-4S</keyword>
<comment type="similarity">
    <text evidence="9">Belongs to the radical SAM superfamily. Lipoyl synthase family.</text>
</comment>
<comment type="subcellular location">
    <subcellularLocation>
        <location evidence="9">Cytoplasm</location>
    </subcellularLocation>
</comment>
<dbReference type="SFLD" id="SFLDS00029">
    <property type="entry name" value="Radical_SAM"/>
    <property type="match status" value="1"/>
</dbReference>
<dbReference type="SFLD" id="SFLDG01058">
    <property type="entry name" value="lipoyl_synthase_like"/>
    <property type="match status" value="1"/>
</dbReference>
<keyword evidence="6 9" id="KW-0408">Iron</keyword>
<keyword evidence="2 9" id="KW-0963">Cytoplasm</keyword>
<dbReference type="InterPro" id="IPR003698">
    <property type="entry name" value="Lipoyl_synth"/>
</dbReference>
<dbReference type="SFLD" id="SFLDF00271">
    <property type="entry name" value="lipoyl_synthase"/>
    <property type="match status" value="1"/>
</dbReference>
<dbReference type="Proteomes" id="UP000019482">
    <property type="component" value="Unassembled WGS sequence"/>
</dbReference>
<dbReference type="PIRSF" id="PIRSF005963">
    <property type="entry name" value="Lipoyl_synth"/>
    <property type="match status" value="1"/>
</dbReference>
<dbReference type="AlphaFoldDB" id="W6N594"/>
<feature type="binding site" evidence="9">
    <location>
        <position position="36"/>
    </location>
    <ligand>
        <name>[4Fe-4S] cluster</name>
        <dbReference type="ChEBI" id="CHEBI:49883"/>
        <label>1</label>
    </ligand>
</feature>
<dbReference type="PANTHER" id="PTHR10949:SF0">
    <property type="entry name" value="LIPOYL SYNTHASE, MITOCHONDRIAL"/>
    <property type="match status" value="1"/>
</dbReference>
<dbReference type="PANTHER" id="PTHR10949">
    <property type="entry name" value="LIPOYL SYNTHASE"/>
    <property type="match status" value="1"/>
</dbReference>
<feature type="binding site" evidence="9">
    <location>
        <position position="51"/>
    </location>
    <ligand>
        <name>[4Fe-4S] cluster</name>
        <dbReference type="ChEBI" id="CHEBI:49883"/>
        <label>2</label>
        <note>4Fe-4S-S-AdoMet</note>
    </ligand>
</feature>
<evidence type="ECO:0000256" key="4">
    <source>
        <dbReference type="ARBA" id="ARBA00022691"/>
    </source>
</evidence>